<dbReference type="PANTHER" id="PTHR47245">
    <property type="entry name" value="PEPTIDYLPROLYL ISOMERASE"/>
    <property type="match status" value="1"/>
</dbReference>
<sequence length="303" mass="32664" precursor="true">MVRVALLGVVLAAGAAVAQPPPAATVATVNGEKVTLEQVDTFIRARFPGAPLTASQLKALRTEVTNDLVDDLLVRQFLRANGPKVDPAEVDRQLGAFADSLKAKGQTLAGYARQTGQTEAALRDTWADLIAMQAYVRQHVPPTELQKYFETNREHFDGVEVQAAHIVLRPQGSPVERARTRERLEAIRAEIAAGRLDFAAAARKHSQCPSAARGGDLGPVPRKGGLQDEAFARAAFALKVGELSPVVETPVGFHLIRVSARTPGTPAAFDRCVEDVRDAYADDFRAGLLPRLRREGQVTITVP</sequence>
<organism evidence="4 5">
    <name type="scientific">Urbifossiella limnaea</name>
    <dbReference type="NCBI Taxonomy" id="2528023"/>
    <lineage>
        <taxon>Bacteria</taxon>
        <taxon>Pseudomonadati</taxon>
        <taxon>Planctomycetota</taxon>
        <taxon>Planctomycetia</taxon>
        <taxon>Gemmatales</taxon>
        <taxon>Gemmataceae</taxon>
        <taxon>Urbifossiella</taxon>
    </lineage>
</organism>
<dbReference type="EMBL" id="CP036273">
    <property type="protein sequence ID" value="QDU23970.1"/>
    <property type="molecule type" value="Genomic_DNA"/>
</dbReference>
<evidence type="ECO:0000256" key="2">
    <source>
        <dbReference type="SAM" id="SignalP"/>
    </source>
</evidence>
<protein>
    <submittedName>
        <fullName evidence="4">Putative parvulin-type peptidyl-prolyl cis-trans isomerase</fullName>
        <ecNumber evidence="4">5.2.1.8</ecNumber>
    </submittedName>
</protein>
<dbReference type="InterPro" id="IPR027304">
    <property type="entry name" value="Trigger_fact/SurA_dom_sf"/>
</dbReference>
<keyword evidence="2" id="KW-0732">Signal</keyword>
<reference evidence="4 5" key="1">
    <citation type="submission" date="2019-02" db="EMBL/GenBank/DDBJ databases">
        <title>Deep-cultivation of Planctomycetes and their phenomic and genomic characterization uncovers novel biology.</title>
        <authorList>
            <person name="Wiegand S."/>
            <person name="Jogler M."/>
            <person name="Boedeker C."/>
            <person name="Pinto D."/>
            <person name="Vollmers J."/>
            <person name="Rivas-Marin E."/>
            <person name="Kohn T."/>
            <person name="Peeters S.H."/>
            <person name="Heuer A."/>
            <person name="Rast P."/>
            <person name="Oberbeckmann S."/>
            <person name="Bunk B."/>
            <person name="Jeske O."/>
            <person name="Meyerdierks A."/>
            <person name="Storesund J.E."/>
            <person name="Kallscheuer N."/>
            <person name="Luecker S."/>
            <person name="Lage O.M."/>
            <person name="Pohl T."/>
            <person name="Merkel B.J."/>
            <person name="Hornburger P."/>
            <person name="Mueller R.-W."/>
            <person name="Bruemmer F."/>
            <person name="Labrenz M."/>
            <person name="Spormann A.M."/>
            <person name="Op den Camp H."/>
            <person name="Overmann J."/>
            <person name="Amann R."/>
            <person name="Jetten M.S.M."/>
            <person name="Mascher T."/>
            <person name="Medema M.H."/>
            <person name="Devos D.P."/>
            <person name="Kaster A.-K."/>
            <person name="Ovreas L."/>
            <person name="Rohde M."/>
            <person name="Galperin M.Y."/>
            <person name="Jogler C."/>
        </authorList>
    </citation>
    <scope>NUCLEOTIDE SEQUENCE [LARGE SCALE GENOMIC DNA]</scope>
    <source>
        <strain evidence="4 5">ETA_A1</strain>
    </source>
</reference>
<evidence type="ECO:0000256" key="1">
    <source>
        <dbReference type="PROSITE-ProRule" id="PRU00278"/>
    </source>
</evidence>
<keyword evidence="5" id="KW-1185">Reference proteome</keyword>
<dbReference type="SUPFAM" id="SSF54534">
    <property type="entry name" value="FKBP-like"/>
    <property type="match status" value="1"/>
</dbReference>
<dbReference type="OrthoDB" id="14196at2"/>
<dbReference type="InterPro" id="IPR023058">
    <property type="entry name" value="PPIase_PpiC_CS"/>
</dbReference>
<evidence type="ECO:0000313" key="4">
    <source>
        <dbReference type="EMBL" id="QDU23970.1"/>
    </source>
</evidence>
<feature type="signal peptide" evidence="2">
    <location>
        <begin position="1"/>
        <end position="18"/>
    </location>
</feature>
<feature type="domain" description="PpiC" evidence="3">
    <location>
        <begin position="158"/>
        <end position="260"/>
    </location>
</feature>
<dbReference type="Gene3D" id="1.10.4030.10">
    <property type="entry name" value="Porin chaperone SurA, peptide-binding domain"/>
    <property type="match status" value="1"/>
</dbReference>
<dbReference type="Pfam" id="PF00639">
    <property type="entry name" value="Rotamase"/>
    <property type="match status" value="1"/>
</dbReference>
<dbReference type="Gene3D" id="3.10.50.40">
    <property type="match status" value="1"/>
</dbReference>
<name>A0A517Y2H0_9BACT</name>
<evidence type="ECO:0000259" key="3">
    <source>
        <dbReference type="PROSITE" id="PS50198"/>
    </source>
</evidence>
<dbReference type="PANTHER" id="PTHR47245:SF2">
    <property type="entry name" value="PEPTIDYL-PROLYL CIS-TRANS ISOMERASE HP_0175-RELATED"/>
    <property type="match status" value="1"/>
</dbReference>
<dbReference type="RefSeq" id="WP_145244169.1">
    <property type="nucleotide sequence ID" value="NZ_CP036273.1"/>
</dbReference>
<dbReference type="Proteomes" id="UP000319576">
    <property type="component" value="Chromosome"/>
</dbReference>
<keyword evidence="1 4" id="KW-0413">Isomerase</keyword>
<dbReference type="SUPFAM" id="SSF109998">
    <property type="entry name" value="Triger factor/SurA peptide-binding domain-like"/>
    <property type="match status" value="1"/>
</dbReference>
<dbReference type="InterPro" id="IPR046357">
    <property type="entry name" value="PPIase_dom_sf"/>
</dbReference>
<gene>
    <name evidence="4" type="ORF">ETAA1_59810</name>
</gene>
<evidence type="ECO:0000313" key="5">
    <source>
        <dbReference type="Proteomes" id="UP000319576"/>
    </source>
</evidence>
<dbReference type="AlphaFoldDB" id="A0A517Y2H0"/>
<accession>A0A517Y2H0</accession>
<dbReference type="EC" id="5.2.1.8" evidence="4"/>
<keyword evidence="1" id="KW-0697">Rotamase</keyword>
<dbReference type="PROSITE" id="PS50198">
    <property type="entry name" value="PPIC_PPIASE_2"/>
    <property type="match status" value="1"/>
</dbReference>
<dbReference type="GO" id="GO:0003755">
    <property type="term" value="F:peptidyl-prolyl cis-trans isomerase activity"/>
    <property type="evidence" value="ECO:0007669"/>
    <property type="project" value="UniProtKB-KW"/>
</dbReference>
<dbReference type="PROSITE" id="PS01096">
    <property type="entry name" value="PPIC_PPIASE_1"/>
    <property type="match status" value="1"/>
</dbReference>
<proteinExistence type="predicted"/>
<dbReference type="InterPro" id="IPR050245">
    <property type="entry name" value="PrsA_foldase"/>
</dbReference>
<dbReference type="InterPro" id="IPR000297">
    <property type="entry name" value="PPIase_PpiC"/>
</dbReference>
<feature type="chain" id="PRO_5021970151" evidence="2">
    <location>
        <begin position="19"/>
        <end position="303"/>
    </location>
</feature>
<dbReference type="KEGG" id="uli:ETAA1_59810"/>